<reference evidence="6 7" key="1">
    <citation type="journal article" date="2013" name="J. Mol. Microbiol. Biotechnol.">
        <title>Analysis of the Complete Genomes of Acholeplasma brassicae , A. palmae and A. laidlawii and Their Comparison to the Obligate Parasites from ' Candidatus Phytoplasma'.</title>
        <authorList>
            <person name="Kube M."/>
            <person name="Siewert C."/>
            <person name="Migdoll A.M."/>
            <person name="Duduk B."/>
            <person name="Holz S."/>
            <person name="Rabus R."/>
            <person name="Seemuller E."/>
            <person name="Mitrovic J."/>
            <person name="Muller I."/>
            <person name="Buttner C."/>
            <person name="Reinhardt R."/>
        </authorList>
    </citation>
    <scope>NUCLEOTIDE SEQUENCE [LARGE SCALE GENOMIC DNA]</scope>
    <source>
        <strain evidence="6 7">J233</strain>
    </source>
</reference>
<dbReference type="GO" id="GO:0003755">
    <property type="term" value="F:peptidyl-prolyl cis-trans isomerase activity"/>
    <property type="evidence" value="ECO:0007669"/>
    <property type="project" value="UniProtKB-UniRule"/>
</dbReference>
<dbReference type="PANTHER" id="PTHR45625">
    <property type="entry name" value="PEPTIDYL-PROLYL CIS-TRANS ISOMERASE-RELATED"/>
    <property type="match status" value="1"/>
</dbReference>
<keyword evidence="2 4" id="KW-0697">Rotamase</keyword>
<dbReference type="Pfam" id="PF00160">
    <property type="entry name" value="Pro_isomerase"/>
    <property type="match status" value="1"/>
</dbReference>
<dbReference type="HOGENOM" id="CLU_012062_16_0_14"/>
<keyword evidence="7" id="KW-1185">Reference proteome</keyword>
<dbReference type="InterPro" id="IPR002130">
    <property type="entry name" value="Cyclophilin-type_PPIase_dom"/>
</dbReference>
<accession>U4KQ72</accession>
<evidence type="ECO:0000313" key="7">
    <source>
        <dbReference type="Proteomes" id="UP000032740"/>
    </source>
</evidence>
<dbReference type="EC" id="5.2.1.8" evidence="4"/>
<dbReference type="RefSeq" id="WP_026659601.1">
    <property type="nucleotide sequence ID" value="NC_022538.1"/>
</dbReference>
<evidence type="ECO:0000313" key="6">
    <source>
        <dbReference type="EMBL" id="CCV64425.1"/>
    </source>
</evidence>
<name>U4KQ72_ALTPJ</name>
<protein>
    <recommendedName>
        <fullName evidence="4">Peptidyl-prolyl cis-trans isomerase</fullName>
        <shortName evidence="4">PPIase</shortName>
        <ecNumber evidence="4">5.2.1.8</ecNumber>
    </recommendedName>
</protein>
<evidence type="ECO:0000259" key="5">
    <source>
        <dbReference type="PROSITE" id="PS50072"/>
    </source>
</evidence>
<dbReference type="PROSITE" id="PS50072">
    <property type="entry name" value="CSA_PPIASE_2"/>
    <property type="match status" value="1"/>
</dbReference>
<dbReference type="Gene3D" id="2.40.100.10">
    <property type="entry name" value="Cyclophilin-like"/>
    <property type="match status" value="1"/>
</dbReference>
<dbReference type="AlphaFoldDB" id="U4KQ72"/>
<dbReference type="InterPro" id="IPR029000">
    <property type="entry name" value="Cyclophilin-like_dom_sf"/>
</dbReference>
<evidence type="ECO:0000256" key="4">
    <source>
        <dbReference type="RuleBase" id="RU363019"/>
    </source>
</evidence>
<dbReference type="PRINTS" id="PR00153">
    <property type="entry name" value="CSAPPISMRASE"/>
</dbReference>
<dbReference type="SUPFAM" id="SSF50891">
    <property type="entry name" value="Cyclophilin-like"/>
    <property type="match status" value="1"/>
</dbReference>
<sequence length="205" mass="23022">MKKIVTMLIIICFSILLVSCNKVEEKKELKDLPYYTYLEDSNPEILIEVKGFGTMKAQLFPKVAANTVNNFIDYITEKAYTKSTFHRIISDFMIQGGIVNNTKDSINGEFMSNGFKNKLNHNRGVLSMARTNYFNSATSQFFIMHKDSPHLDGNYATFGALTSGFDVLDKIANVNTINDAPIKDVVIESITVELNGYKPSSVVYS</sequence>
<keyword evidence="3 4" id="KW-0413">Isomerase</keyword>
<feature type="domain" description="PPIase cyclophilin-type" evidence="5">
    <location>
        <begin position="42"/>
        <end position="192"/>
    </location>
</feature>
<dbReference type="PROSITE" id="PS51257">
    <property type="entry name" value="PROKAR_LIPOPROTEIN"/>
    <property type="match status" value="1"/>
</dbReference>
<proteinExistence type="inferred from homology"/>
<dbReference type="InterPro" id="IPR020892">
    <property type="entry name" value="Cyclophilin-type_PPIase_CS"/>
</dbReference>
<evidence type="ECO:0000256" key="3">
    <source>
        <dbReference type="ARBA" id="ARBA00023235"/>
    </source>
</evidence>
<evidence type="ECO:0000256" key="2">
    <source>
        <dbReference type="ARBA" id="ARBA00023110"/>
    </source>
</evidence>
<evidence type="ECO:0000256" key="1">
    <source>
        <dbReference type="ARBA" id="ARBA00002388"/>
    </source>
</evidence>
<dbReference type="STRING" id="1318466.BN85408480"/>
<dbReference type="EMBL" id="FO681347">
    <property type="protein sequence ID" value="CCV64425.1"/>
    <property type="molecule type" value="Genomic_DNA"/>
</dbReference>
<dbReference type="PANTHER" id="PTHR45625:SF4">
    <property type="entry name" value="PEPTIDYLPROLYL ISOMERASE DOMAIN AND WD REPEAT-CONTAINING PROTEIN 1"/>
    <property type="match status" value="1"/>
</dbReference>
<gene>
    <name evidence="6" type="ORF">BN85408480</name>
</gene>
<dbReference type="CDD" id="cd00317">
    <property type="entry name" value="cyclophilin"/>
    <property type="match status" value="1"/>
</dbReference>
<dbReference type="InterPro" id="IPR044666">
    <property type="entry name" value="Cyclophilin_A-like"/>
</dbReference>
<dbReference type="OrthoDB" id="9807797at2"/>
<comment type="similarity">
    <text evidence="4">Belongs to the cyclophilin-type PPIase family.</text>
</comment>
<organism evidence="6 7">
    <name type="scientific">Alteracholeplasma palmae (strain ATCC 49389 / J233)</name>
    <name type="common">Acholeplasma palmae</name>
    <dbReference type="NCBI Taxonomy" id="1318466"/>
    <lineage>
        <taxon>Bacteria</taxon>
        <taxon>Bacillati</taxon>
        <taxon>Mycoplasmatota</taxon>
        <taxon>Mollicutes</taxon>
        <taxon>Acholeplasmatales</taxon>
        <taxon>Acholeplasmataceae</taxon>
        <taxon>Acholeplasma</taxon>
    </lineage>
</organism>
<dbReference type="Proteomes" id="UP000032740">
    <property type="component" value="Chromosome"/>
</dbReference>
<comment type="catalytic activity">
    <reaction evidence="4">
        <text>[protein]-peptidylproline (omega=180) = [protein]-peptidylproline (omega=0)</text>
        <dbReference type="Rhea" id="RHEA:16237"/>
        <dbReference type="Rhea" id="RHEA-COMP:10747"/>
        <dbReference type="Rhea" id="RHEA-COMP:10748"/>
        <dbReference type="ChEBI" id="CHEBI:83833"/>
        <dbReference type="ChEBI" id="CHEBI:83834"/>
        <dbReference type="EC" id="5.2.1.8"/>
    </reaction>
</comment>
<dbReference type="KEGG" id="apal:BN85408480"/>
<comment type="function">
    <text evidence="1 4">PPIases accelerate the folding of proteins. It catalyzes the cis-trans isomerization of proline imidic peptide bonds in oligopeptides.</text>
</comment>
<dbReference type="PROSITE" id="PS00170">
    <property type="entry name" value="CSA_PPIASE_1"/>
    <property type="match status" value="1"/>
</dbReference>
<dbReference type="GO" id="GO:0006457">
    <property type="term" value="P:protein folding"/>
    <property type="evidence" value="ECO:0007669"/>
    <property type="project" value="InterPro"/>
</dbReference>